<dbReference type="PROSITE" id="PS50943">
    <property type="entry name" value="HTH_CROC1"/>
    <property type="match status" value="1"/>
</dbReference>
<organism evidence="3 4">
    <name type="scientific">Myceligenerans crystallogenes</name>
    <dbReference type="NCBI Taxonomy" id="316335"/>
    <lineage>
        <taxon>Bacteria</taxon>
        <taxon>Bacillati</taxon>
        <taxon>Actinomycetota</taxon>
        <taxon>Actinomycetes</taxon>
        <taxon>Micrococcales</taxon>
        <taxon>Promicromonosporaceae</taxon>
        <taxon>Myceligenerans</taxon>
    </lineage>
</organism>
<dbReference type="Pfam" id="PF01381">
    <property type="entry name" value="HTH_3"/>
    <property type="match status" value="1"/>
</dbReference>
<dbReference type="SMART" id="SM00530">
    <property type="entry name" value="HTH_XRE"/>
    <property type="match status" value="1"/>
</dbReference>
<dbReference type="CDD" id="cd00093">
    <property type="entry name" value="HTH_XRE"/>
    <property type="match status" value="1"/>
</dbReference>
<dbReference type="InterPro" id="IPR010982">
    <property type="entry name" value="Lambda_DNA-bd_dom_sf"/>
</dbReference>
<accession>A0ABN2NGG5</accession>
<evidence type="ECO:0000259" key="2">
    <source>
        <dbReference type="PROSITE" id="PS50943"/>
    </source>
</evidence>
<reference evidence="3 4" key="1">
    <citation type="journal article" date="2019" name="Int. J. Syst. Evol. Microbiol.">
        <title>The Global Catalogue of Microorganisms (GCM) 10K type strain sequencing project: providing services to taxonomists for standard genome sequencing and annotation.</title>
        <authorList>
            <consortium name="The Broad Institute Genomics Platform"/>
            <consortium name="The Broad Institute Genome Sequencing Center for Infectious Disease"/>
            <person name="Wu L."/>
            <person name="Ma J."/>
        </authorList>
    </citation>
    <scope>NUCLEOTIDE SEQUENCE [LARGE SCALE GENOMIC DNA]</scope>
    <source>
        <strain evidence="3 4">JCM 14326</strain>
    </source>
</reference>
<dbReference type="Proteomes" id="UP001501094">
    <property type="component" value="Unassembled WGS sequence"/>
</dbReference>
<gene>
    <name evidence="3" type="ORF">GCM10009751_22440</name>
</gene>
<feature type="compositionally biased region" description="Polar residues" evidence="1">
    <location>
        <begin position="147"/>
        <end position="159"/>
    </location>
</feature>
<evidence type="ECO:0000313" key="3">
    <source>
        <dbReference type="EMBL" id="GAA1863921.1"/>
    </source>
</evidence>
<dbReference type="Gene3D" id="1.10.260.40">
    <property type="entry name" value="lambda repressor-like DNA-binding domains"/>
    <property type="match status" value="1"/>
</dbReference>
<evidence type="ECO:0000256" key="1">
    <source>
        <dbReference type="SAM" id="MobiDB-lite"/>
    </source>
</evidence>
<dbReference type="RefSeq" id="WP_344102708.1">
    <property type="nucleotide sequence ID" value="NZ_BAAANL010000004.1"/>
</dbReference>
<sequence>MAVQAAATLHQNDIERPDVPVGRVAEDSEHAVGDVVLSGNAYGYAAHLGEAPRDGSGPEPVAPAATRRVALARRRREVCKTQEALAFETGVHRTTVARWESGETTPSLWVRPRIANALNIPIDALLALLGADVETARSTRDLAASSGEPTNSVGPSPSASPGDRRAER</sequence>
<evidence type="ECO:0000313" key="4">
    <source>
        <dbReference type="Proteomes" id="UP001501094"/>
    </source>
</evidence>
<feature type="domain" description="HTH cro/C1-type" evidence="2">
    <location>
        <begin position="81"/>
        <end position="125"/>
    </location>
</feature>
<dbReference type="EMBL" id="BAAANL010000004">
    <property type="protein sequence ID" value="GAA1863921.1"/>
    <property type="molecule type" value="Genomic_DNA"/>
</dbReference>
<name>A0ABN2NGG5_9MICO</name>
<feature type="region of interest" description="Disordered" evidence="1">
    <location>
        <begin position="139"/>
        <end position="168"/>
    </location>
</feature>
<dbReference type="SUPFAM" id="SSF47413">
    <property type="entry name" value="lambda repressor-like DNA-binding domains"/>
    <property type="match status" value="1"/>
</dbReference>
<dbReference type="InterPro" id="IPR001387">
    <property type="entry name" value="Cro/C1-type_HTH"/>
</dbReference>
<comment type="caution">
    <text evidence="3">The sequence shown here is derived from an EMBL/GenBank/DDBJ whole genome shotgun (WGS) entry which is preliminary data.</text>
</comment>
<proteinExistence type="predicted"/>
<protein>
    <recommendedName>
        <fullName evidence="2">HTH cro/C1-type domain-containing protein</fullName>
    </recommendedName>
</protein>
<keyword evidence="4" id="KW-1185">Reference proteome</keyword>